<dbReference type="Proteomes" id="UP001320706">
    <property type="component" value="Unassembled WGS sequence"/>
</dbReference>
<evidence type="ECO:0000313" key="2">
    <source>
        <dbReference type="Proteomes" id="UP001320706"/>
    </source>
</evidence>
<sequence length="457" mass="51174">MRRVGGWLSSRQSNASTQSLNSLDAPQARRFPSKSDLTLKSVTFSELMAISDVETAKAELAKGNSPYHKLGNGVVAFLRATLGFEQDIMREASERLAEAETAASEHQRRAQRDPNAYHSAIYPVGSEYALCYAESQLMSAVVAVLNEMNGEDDFDFVDADETHSGIPTPVHYEGHLASEDPLSKLDGLSLNNKQKATDLPESEPHNTYDTTLEEDQDFENFTNHPIDTFIHSGTNMCFGILQLLLSLIPPAFSKLLYIIGFKGDRDAGLAMLWRATRYDNINGAIAGSDPVKAEKHAARAKELLGQVTSKAGKKRFMARQLPFDVYVTRKIAKWEERAKQWGVDFVDAVGVAPIEEMIWFWNGYKRMRPEHLNDSLKALAWSEDEKANPTWSREGLDEKAILSVLRASTITRLGRTDEAKRILESESRNEGYNGQRDPEEVWCHTNLEDYCSVDMSS</sequence>
<comment type="caution">
    <text evidence="1">The sequence shown here is derived from an EMBL/GenBank/DDBJ whole genome shotgun (WGS) entry which is preliminary data.</text>
</comment>
<protein>
    <submittedName>
        <fullName evidence="1">Mitochondrial outer membrane protein iml2</fullName>
    </submittedName>
</protein>
<dbReference type="EMBL" id="JAMKPW020000041">
    <property type="protein sequence ID" value="KAK8196603.1"/>
    <property type="molecule type" value="Genomic_DNA"/>
</dbReference>
<organism evidence="1 2">
    <name type="scientific">Zalaria obscura</name>
    <dbReference type="NCBI Taxonomy" id="2024903"/>
    <lineage>
        <taxon>Eukaryota</taxon>
        <taxon>Fungi</taxon>
        <taxon>Dikarya</taxon>
        <taxon>Ascomycota</taxon>
        <taxon>Pezizomycotina</taxon>
        <taxon>Dothideomycetes</taxon>
        <taxon>Dothideomycetidae</taxon>
        <taxon>Dothideales</taxon>
        <taxon>Zalariaceae</taxon>
        <taxon>Zalaria</taxon>
    </lineage>
</organism>
<gene>
    <name evidence="1" type="primary">IML2</name>
    <name evidence="1" type="ORF">M8818_006768</name>
</gene>
<proteinExistence type="predicted"/>
<name>A0ACC3S5I0_9PEZI</name>
<keyword evidence="2" id="KW-1185">Reference proteome</keyword>
<accession>A0ACC3S5I0</accession>
<reference evidence="1" key="1">
    <citation type="submission" date="2024-02" db="EMBL/GenBank/DDBJ databases">
        <title>Metagenome Assembled Genome of Zalaria obscura JY119.</title>
        <authorList>
            <person name="Vighnesh L."/>
            <person name="Jagadeeshwari U."/>
            <person name="Venkata Ramana C."/>
            <person name="Sasikala C."/>
        </authorList>
    </citation>
    <scope>NUCLEOTIDE SEQUENCE</scope>
    <source>
        <strain evidence="1">JY119</strain>
    </source>
</reference>
<evidence type="ECO:0000313" key="1">
    <source>
        <dbReference type="EMBL" id="KAK8196603.1"/>
    </source>
</evidence>